<dbReference type="Gene3D" id="1.10.10.10">
    <property type="entry name" value="Winged helix-like DNA-binding domain superfamily/Winged helix DNA-binding domain"/>
    <property type="match status" value="1"/>
</dbReference>
<comment type="similarity">
    <text evidence="1">Belongs to the LysR transcriptional regulatory family.</text>
</comment>
<evidence type="ECO:0000259" key="5">
    <source>
        <dbReference type="PROSITE" id="PS50931"/>
    </source>
</evidence>
<reference evidence="6 7" key="1">
    <citation type="submission" date="2018-08" db="EMBL/GenBank/DDBJ databases">
        <title>Murine metabolic-syndrome-specific gut microbial biobank.</title>
        <authorList>
            <person name="Liu C."/>
        </authorList>
    </citation>
    <scope>NUCLEOTIDE SEQUENCE [LARGE SCALE GENOMIC DNA]</scope>
    <source>
        <strain evidence="6 7">28</strain>
    </source>
</reference>
<dbReference type="Pfam" id="PF00126">
    <property type="entry name" value="HTH_1"/>
    <property type="match status" value="1"/>
</dbReference>
<dbReference type="InterPro" id="IPR005119">
    <property type="entry name" value="LysR_subst-bd"/>
</dbReference>
<evidence type="ECO:0000256" key="3">
    <source>
        <dbReference type="ARBA" id="ARBA00023125"/>
    </source>
</evidence>
<dbReference type="GO" id="GO:0005829">
    <property type="term" value="C:cytosol"/>
    <property type="evidence" value="ECO:0007669"/>
    <property type="project" value="TreeGrafter"/>
</dbReference>
<evidence type="ECO:0000313" key="6">
    <source>
        <dbReference type="EMBL" id="NBH62562.1"/>
    </source>
</evidence>
<name>A0A845QK38_9FIRM</name>
<dbReference type="FunFam" id="1.10.10.10:FF:000001">
    <property type="entry name" value="LysR family transcriptional regulator"/>
    <property type="match status" value="1"/>
</dbReference>
<dbReference type="PANTHER" id="PTHR30419:SF28">
    <property type="entry name" value="HTH-TYPE TRANSCRIPTIONAL REGULATOR BSDA"/>
    <property type="match status" value="1"/>
</dbReference>
<accession>A0A845QK38</accession>
<protein>
    <submittedName>
        <fullName evidence="6">LysR family transcriptional regulator</fullName>
    </submittedName>
</protein>
<keyword evidence="2" id="KW-0805">Transcription regulation</keyword>
<dbReference type="Pfam" id="PF03466">
    <property type="entry name" value="LysR_substrate"/>
    <property type="match status" value="1"/>
</dbReference>
<dbReference type="GO" id="GO:0003700">
    <property type="term" value="F:DNA-binding transcription factor activity"/>
    <property type="evidence" value="ECO:0007669"/>
    <property type="project" value="InterPro"/>
</dbReference>
<keyword evidence="3" id="KW-0238">DNA-binding</keyword>
<dbReference type="Gene3D" id="3.40.190.290">
    <property type="match status" value="1"/>
</dbReference>
<proteinExistence type="inferred from homology"/>
<keyword evidence="4" id="KW-0804">Transcription</keyword>
<dbReference type="CDD" id="cd05466">
    <property type="entry name" value="PBP2_LTTR_substrate"/>
    <property type="match status" value="1"/>
</dbReference>
<feature type="domain" description="HTH lysR-type" evidence="5">
    <location>
        <begin position="1"/>
        <end position="58"/>
    </location>
</feature>
<dbReference type="PANTHER" id="PTHR30419">
    <property type="entry name" value="HTH-TYPE TRANSCRIPTIONAL REGULATOR YBHD"/>
    <property type="match status" value="1"/>
</dbReference>
<dbReference type="EMBL" id="QXWK01000028">
    <property type="protein sequence ID" value="NBH62562.1"/>
    <property type="molecule type" value="Genomic_DNA"/>
</dbReference>
<evidence type="ECO:0000256" key="2">
    <source>
        <dbReference type="ARBA" id="ARBA00023015"/>
    </source>
</evidence>
<evidence type="ECO:0000256" key="4">
    <source>
        <dbReference type="ARBA" id="ARBA00023163"/>
    </source>
</evidence>
<keyword evidence="7" id="KW-1185">Reference proteome</keyword>
<dbReference type="PRINTS" id="PR00039">
    <property type="entry name" value="HTHLYSR"/>
</dbReference>
<dbReference type="SUPFAM" id="SSF53850">
    <property type="entry name" value="Periplasmic binding protein-like II"/>
    <property type="match status" value="1"/>
</dbReference>
<gene>
    <name evidence="6" type="ORF">D0435_12975</name>
</gene>
<dbReference type="InterPro" id="IPR000847">
    <property type="entry name" value="LysR_HTH_N"/>
</dbReference>
<dbReference type="InterPro" id="IPR036388">
    <property type="entry name" value="WH-like_DNA-bd_sf"/>
</dbReference>
<dbReference type="SUPFAM" id="SSF46785">
    <property type="entry name" value="Winged helix' DNA-binding domain"/>
    <property type="match status" value="1"/>
</dbReference>
<dbReference type="InterPro" id="IPR036390">
    <property type="entry name" value="WH_DNA-bd_sf"/>
</dbReference>
<dbReference type="RefSeq" id="WP_160202851.1">
    <property type="nucleotide sequence ID" value="NZ_QXWK01000028.1"/>
</dbReference>
<dbReference type="PROSITE" id="PS50931">
    <property type="entry name" value="HTH_LYSR"/>
    <property type="match status" value="1"/>
</dbReference>
<evidence type="ECO:0000256" key="1">
    <source>
        <dbReference type="ARBA" id="ARBA00009437"/>
    </source>
</evidence>
<evidence type="ECO:0000313" key="7">
    <source>
        <dbReference type="Proteomes" id="UP000446866"/>
    </source>
</evidence>
<sequence>MEIRQIYYVLEVAKQRSFSKAAEALFVSQPAISQQIHALEEELSVKLFKRDTHSVVLSAEGEKFCAYAKEVIGSVNKLLAAFGQSTADNKTTIRIGVFPFYKAAGLVPIINDFFIERQNVIGSIKVVENYEAYEMLEAGRLDFVIIKARIENANRPGIRYEVLRTERLNVLISRANPLAREENMQVENLSRVPLLTGESDSHFFNEMKEMYRRYGVDFNVAFMNTAETDIMLDMVQAGTGILLITDTVAKSYENEMLAALPIEPPQEILTFLAWKKSWRPSGAYTAFKNYVIERFNKEKAGSM</sequence>
<organism evidence="6 7">
    <name type="scientific">Anaerotruncus colihominis</name>
    <dbReference type="NCBI Taxonomy" id="169435"/>
    <lineage>
        <taxon>Bacteria</taxon>
        <taxon>Bacillati</taxon>
        <taxon>Bacillota</taxon>
        <taxon>Clostridia</taxon>
        <taxon>Eubacteriales</taxon>
        <taxon>Oscillospiraceae</taxon>
        <taxon>Anaerotruncus</taxon>
    </lineage>
</organism>
<dbReference type="AlphaFoldDB" id="A0A845QK38"/>
<dbReference type="GO" id="GO:0003677">
    <property type="term" value="F:DNA binding"/>
    <property type="evidence" value="ECO:0007669"/>
    <property type="project" value="UniProtKB-KW"/>
</dbReference>
<dbReference type="Proteomes" id="UP000446866">
    <property type="component" value="Unassembled WGS sequence"/>
</dbReference>
<comment type="caution">
    <text evidence="6">The sequence shown here is derived from an EMBL/GenBank/DDBJ whole genome shotgun (WGS) entry which is preliminary data.</text>
</comment>
<dbReference type="InterPro" id="IPR050950">
    <property type="entry name" value="HTH-type_LysR_regulators"/>
</dbReference>